<feature type="non-terminal residue" evidence="5">
    <location>
        <position position="1"/>
    </location>
</feature>
<feature type="chain" id="PRO_5037282014" evidence="4">
    <location>
        <begin position="21"/>
        <end position="348"/>
    </location>
</feature>
<keyword evidence="1" id="KW-0677">Repeat</keyword>
<dbReference type="SUPFAM" id="SSF48452">
    <property type="entry name" value="TPR-like"/>
    <property type="match status" value="1"/>
</dbReference>
<evidence type="ECO:0000256" key="3">
    <source>
        <dbReference type="PROSITE-ProRule" id="PRU00339"/>
    </source>
</evidence>
<comment type="caution">
    <text evidence="5">The sequence shown here is derived from an EMBL/GenBank/DDBJ whole genome shotgun (WGS) entry which is preliminary data.</text>
</comment>
<evidence type="ECO:0000313" key="5">
    <source>
        <dbReference type="EMBL" id="MBM3275007.1"/>
    </source>
</evidence>
<evidence type="ECO:0000256" key="4">
    <source>
        <dbReference type="SAM" id="SignalP"/>
    </source>
</evidence>
<dbReference type="PROSITE" id="PS50005">
    <property type="entry name" value="TPR"/>
    <property type="match status" value="1"/>
</dbReference>
<evidence type="ECO:0000256" key="2">
    <source>
        <dbReference type="ARBA" id="ARBA00022803"/>
    </source>
</evidence>
<feature type="signal peptide" evidence="4">
    <location>
        <begin position="1"/>
        <end position="20"/>
    </location>
</feature>
<dbReference type="Gene3D" id="1.25.40.10">
    <property type="entry name" value="Tetratricopeptide repeat domain"/>
    <property type="match status" value="1"/>
</dbReference>
<dbReference type="InterPro" id="IPR051685">
    <property type="entry name" value="Ycf3/AcsC/BcsC/TPR_MFPF"/>
</dbReference>
<dbReference type="PANTHER" id="PTHR44943">
    <property type="entry name" value="CELLULOSE SYNTHASE OPERON PROTEIN C"/>
    <property type="match status" value="1"/>
</dbReference>
<dbReference type="EMBL" id="VGJX01000409">
    <property type="protein sequence ID" value="MBM3275007.1"/>
    <property type="molecule type" value="Genomic_DNA"/>
</dbReference>
<keyword evidence="4" id="KW-0732">Signal</keyword>
<sequence>LLAGIALALSVSLAPPPAWATPADGLLPDLRGSAAWSTLFGWDGTEMPDGTGHRLVVNKAFEGANYSISLAQARVAGKIDSSYLVAMRDIYSPIEMVTEFETRLDDVVGALCYAMGLNPGQTQEVRNIVHKGIQAEGRSGYHVIVGKLIFHCTSYFPTSVTQGWTLTVMSTSSHLNLARGIMNQVRAQNSRKDKFRLNEATKLRKAKAWRSLYAVSQDWAQELPDSPNAWGFLGEAAMELKRYPVAIDALKRDLQKSRGDTRTWKTLGYAYGMTRKWKESGNAYQKALERNPRDAESLWNLGVAYAYQQRYNALPGVHLRLMAVNPALGDRFNNTLMSQIPAQTAENR</sequence>
<dbReference type="InterPro" id="IPR019734">
    <property type="entry name" value="TPR_rpt"/>
</dbReference>
<feature type="repeat" description="TPR" evidence="3">
    <location>
        <begin position="261"/>
        <end position="294"/>
    </location>
</feature>
<dbReference type="InterPro" id="IPR011990">
    <property type="entry name" value="TPR-like_helical_dom_sf"/>
</dbReference>
<reference evidence="5 6" key="1">
    <citation type="submission" date="2019-03" db="EMBL/GenBank/DDBJ databases">
        <title>Lake Tanganyika Metagenome-Assembled Genomes (MAGs).</title>
        <authorList>
            <person name="Tran P."/>
        </authorList>
    </citation>
    <scope>NUCLEOTIDE SEQUENCE [LARGE SCALE GENOMIC DNA]</scope>
    <source>
        <strain evidence="5">K_DeepCast_65m_m2_236</strain>
    </source>
</reference>
<organism evidence="5 6">
    <name type="scientific">Candidatus Tanganyikabacteria bacterium</name>
    <dbReference type="NCBI Taxonomy" id="2961651"/>
    <lineage>
        <taxon>Bacteria</taxon>
        <taxon>Bacillati</taxon>
        <taxon>Candidatus Sericytochromatia</taxon>
        <taxon>Candidatus Tanganyikabacteria</taxon>
    </lineage>
</organism>
<dbReference type="Pfam" id="PF13432">
    <property type="entry name" value="TPR_16"/>
    <property type="match status" value="2"/>
</dbReference>
<accession>A0A937X645</accession>
<evidence type="ECO:0000313" key="6">
    <source>
        <dbReference type="Proteomes" id="UP000703893"/>
    </source>
</evidence>
<gene>
    <name evidence="5" type="ORF">FJZ00_07630</name>
</gene>
<evidence type="ECO:0000256" key="1">
    <source>
        <dbReference type="ARBA" id="ARBA00022737"/>
    </source>
</evidence>
<dbReference type="PANTHER" id="PTHR44943:SF8">
    <property type="entry name" value="TPR REPEAT-CONTAINING PROTEIN MJ0263"/>
    <property type="match status" value="1"/>
</dbReference>
<protein>
    <submittedName>
        <fullName evidence="5">Tetratricopeptide repeat protein</fullName>
    </submittedName>
</protein>
<proteinExistence type="predicted"/>
<keyword evidence="2 3" id="KW-0802">TPR repeat</keyword>
<dbReference type="AlphaFoldDB" id="A0A937X645"/>
<dbReference type="SMART" id="SM00028">
    <property type="entry name" value="TPR"/>
    <property type="match status" value="2"/>
</dbReference>
<name>A0A937X645_9BACT</name>
<dbReference type="Proteomes" id="UP000703893">
    <property type="component" value="Unassembled WGS sequence"/>
</dbReference>